<protein>
    <recommendedName>
        <fullName evidence="3">Mediator of RNA polymerase II transcription subunit 26</fullName>
    </recommendedName>
    <alternativeName>
        <fullName evidence="8">Mediator complex subunit 26</fullName>
    </alternativeName>
</protein>
<evidence type="ECO:0000313" key="12">
    <source>
        <dbReference type="EMBL" id="KAF0302017.1"/>
    </source>
</evidence>
<dbReference type="InterPro" id="IPR042376">
    <property type="entry name" value="MED26"/>
</dbReference>
<dbReference type="InterPro" id="IPR035441">
    <property type="entry name" value="TFIIS/LEDGF_dom_sf"/>
</dbReference>
<evidence type="ECO:0000256" key="5">
    <source>
        <dbReference type="ARBA" id="ARBA00023159"/>
    </source>
</evidence>
<evidence type="ECO:0000313" key="13">
    <source>
        <dbReference type="Proteomes" id="UP000440578"/>
    </source>
</evidence>
<evidence type="ECO:0000256" key="4">
    <source>
        <dbReference type="ARBA" id="ARBA00023015"/>
    </source>
</evidence>
<dbReference type="Proteomes" id="UP000440578">
    <property type="component" value="Unassembled WGS sequence"/>
</dbReference>
<dbReference type="GO" id="GO:0016592">
    <property type="term" value="C:mediator complex"/>
    <property type="evidence" value="ECO:0007669"/>
    <property type="project" value="InterPro"/>
</dbReference>
<comment type="subcellular location">
    <subcellularLocation>
        <location evidence="1 9">Nucleus</location>
    </subcellularLocation>
</comment>
<evidence type="ECO:0000259" key="11">
    <source>
        <dbReference type="PROSITE" id="PS51319"/>
    </source>
</evidence>
<dbReference type="GO" id="GO:0003712">
    <property type="term" value="F:transcription coregulator activity"/>
    <property type="evidence" value="ECO:0007669"/>
    <property type="project" value="TreeGrafter"/>
</dbReference>
<accession>A0A6A4W217</accession>
<reference evidence="12 13" key="1">
    <citation type="submission" date="2019-07" db="EMBL/GenBank/DDBJ databases">
        <title>Draft genome assembly of a fouling barnacle, Amphibalanus amphitrite (Darwin, 1854): The first reference genome for Thecostraca.</title>
        <authorList>
            <person name="Kim W."/>
        </authorList>
    </citation>
    <scope>NUCLEOTIDE SEQUENCE [LARGE SCALE GENOMIC DNA]</scope>
    <source>
        <strain evidence="12">SNU_AA5</strain>
        <tissue evidence="12">Soma without cirri and trophi</tissue>
    </source>
</reference>
<dbReference type="SUPFAM" id="SSF47676">
    <property type="entry name" value="Conserved domain common to transcription factors TFIIS, elongin A, CRSP70"/>
    <property type="match status" value="1"/>
</dbReference>
<feature type="region of interest" description="Disordered" evidence="10">
    <location>
        <begin position="344"/>
        <end position="426"/>
    </location>
</feature>
<dbReference type="Pfam" id="PF08711">
    <property type="entry name" value="Med26"/>
    <property type="match status" value="1"/>
</dbReference>
<keyword evidence="5" id="KW-0010">Activator</keyword>
<dbReference type="EMBL" id="VIIS01001102">
    <property type="protein sequence ID" value="KAF0302017.1"/>
    <property type="molecule type" value="Genomic_DNA"/>
</dbReference>
<evidence type="ECO:0000256" key="7">
    <source>
        <dbReference type="ARBA" id="ARBA00023242"/>
    </source>
</evidence>
<dbReference type="Gene3D" id="1.20.930.10">
    <property type="entry name" value="Conserved domain common to transcription factors TFIIS, elongin A, CRSP70"/>
    <property type="match status" value="1"/>
</dbReference>
<evidence type="ECO:0000256" key="2">
    <source>
        <dbReference type="ARBA" id="ARBA00009681"/>
    </source>
</evidence>
<evidence type="ECO:0000256" key="10">
    <source>
        <dbReference type="SAM" id="MobiDB-lite"/>
    </source>
</evidence>
<dbReference type="PROSITE" id="PS51319">
    <property type="entry name" value="TFIIS_N"/>
    <property type="match status" value="1"/>
</dbReference>
<evidence type="ECO:0000256" key="3">
    <source>
        <dbReference type="ARBA" id="ARBA00019686"/>
    </source>
</evidence>
<feature type="region of interest" description="Disordered" evidence="10">
    <location>
        <begin position="281"/>
        <end position="314"/>
    </location>
</feature>
<keyword evidence="4" id="KW-0805">Transcription regulation</keyword>
<dbReference type="SMART" id="SM00509">
    <property type="entry name" value="TFS2N"/>
    <property type="match status" value="1"/>
</dbReference>
<evidence type="ECO:0000256" key="1">
    <source>
        <dbReference type="ARBA" id="ARBA00004123"/>
    </source>
</evidence>
<dbReference type="PANTHER" id="PTHR15201">
    <property type="entry name" value="CRSP70"/>
    <property type="match status" value="1"/>
</dbReference>
<dbReference type="PANTHER" id="PTHR15201:SF1">
    <property type="entry name" value="MEDIATOR OF RNA POLYMERASE II TRANSCRIPTION SUBUNIT 26"/>
    <property type="match status" value="1"/>
</dbReference>
<evidence type="ECO:0000256" key="6">
    <source>
        <dbReference type="ARBA" id="ARBA00023163"/>
    </source>
</evidence>
<comment type="caution">
    <text evidence="12">The sequence shown here is derived from an EMBL/GenBank/DDBJ whole genome shotgun (WGS) entry which is preliminary data.</text>
</comment>
<sequence>MRQRSTSSVIGRADVSPRRLPAGPGRLALDPKCVIDMAVVRDVISILEQLPISTEALEATRLGKHINDLRRQLGAQDASLAKRAKALVRRWRALVIPPQTEPAPVKPAPVRRASPSGASPHSYPSSANTSPCLSRSTTPGLNKLSPGLVRPAPVSPALSARPRPPTAPPATHEVSFSPLQAQPPDKTDVANKRKRKADTAGGGEIRPDKRPRFNGVQDECSRDSISGEINVEVPAALKAPAPAKKPRRSRSALPEVASFDDLSEKVSVARTKRVKTTQELLSDLAERSGDSALARRASQLPASQPPPPPRRDALHDLTRNKSAHIEKFLNSQGTKRRRAPIETIDLEEDEEPGAAAAEEPAAPPEPPPEPPKPWPTEAEILARLPPLDEDAIVWSDDEPAETTPAPRPALDPARLGGEHLENITGNTNHQGEFREWHQVVTASSCDGGVLPMLPYVIID</sequence>
<feature type="domain" description="TFIIS N-terminal" evidence="11">
    <location>
        <begin position="1"/>
        <end position="98"/>
    </location>
</feature>
<feature type="compositionally biased region" description="Polar residues" evidence="10">
    <location>
        <begin position="116"/>
        <end position="140"/>
    </location>
</feature>
<proteinExistence type="inferred from homology"/>
<feature type="region of interest" description="Disordered" evidence="10">
    <location>
        <begin position="1"/>
        <end position="22"/>
    </location>
</feature>
<keyword evidence="6" id="KW-0804">Transcription</keyword>
<dbReference type="InterPro" id="IPR017923">
    <property type="entry name" value="TFIIS_N"/>
</dbReference>
<organism evidence="12 13">
    <name type="scientific">Amphibalanus amphitrite</name>
    <name type="common">Striped barnacle</name>
    <name type="synonym">Balanus amphitrite</name>
    <dbReference type="NCBI Taxonomy" id="1232801"/>
    <lineage>
        <taxon>Eukaryota</taxon>
        <taxon>Metazoa</taxon>
        <taxon>Ecdysozoa</taxon>
        <taxon>Arthropoda</taxon>
        <taxon>Crustacea</taxon>
        <taxon>Multicrustacea</taxon>
        <taxon>Cirripedia</taxon>
        <taxon>Thoracica</taxon>
        <taxon>Thoracicalcarea</taxon>
        <taxon>Balanomorpha</taxon>
        <taxon>Balanoidea</taxon>
        <taxon>Balanidae</taxon>
        <taxon>Amphibalaninae</taxon>
        <taxon>Amphibalanus</taxon>
    </lineage>
</organism>
<evidence type="ECO:0000256" key="8">
    <source>
        <dbReference type="ARBA" id="ARBA00031968"/>
    </source>
</evidence>
<gene>
    <name evidence="12" type="primary">med26_2</name>
    <name evidence="12" type="ORF">FJT64_003000</name>
</gene>
<feature type="region of interest" description="Disordered" evidence="10">
    <location>
        <begin position="99"/>
        <end position="227"/>
    </location>
</feature>
<feature type="compositionally biased region" description="Low complexity" evidence="10">
    <location>
        <begin position="401"/>
        <end position="415"/>
    </location>
</feature>
<comment type="similarity">
    <text evidence="2">Belongs to the Mediator complex subunit 26 family.</text>
</comment>
<feature type="compositionally biased region" description="Pro residues" evidence="10">
    <location>
        <begin position="361"/>
        <end position="374"/>
    </location>
</feature>
<name>A0A6A4W217_AMPAM</name>
<feature type="compositionally biased region" description="Acidic residues" evidence="10">
    <location>
        <begin position="387"/>
        <end position="400"/>
    </location>
</feature>
<dbReference type="GO" id="GO:0010628">
    <property type="term" value="P:positive regulation of gene expression"/>
    <property type="evidence" value="ECO:0007669"/>
    <property type="project" value="TreeGrafter"/>
</dbReference>
<feature type="compositionally biased region" description="Low complexity" evidence="10">
    <location>
        <begin position="149"/>
        <end position="161"/>
    </location>
</feature>
<dbReference type="InterPro" id="IPR003617">
    <property type="entry name" value="TFIIS/CRSP70_N_sub"/>
</dbReference>
<dbReference type="OrthoDB" id="550309at2759"/>
<dbReference type="AlphaFoldDB" id="A0A6A4W217"/>
<dbReference type="GO" id="GO:0006357">
    <property type="term" value="P:regulation of transcription by RNA polymerase II"/>
    <property type="evidence" value="ECO:0007669"/>
    <property type="project" value="InterPro"/>
</dbReference>
<dbReference type="GO" id="GO:0070847">
    <property type="term" value="C:core mediator complex"/>
    <property type="evidence" value="ECO:0007669"/>
    <property type="project" value="TreeGrafter"/>
</dbReference>
<evidence type="ECO:0000256" key="9">
    <source>
        <dbReference type="PROSITE-ProRule" id="PRU00649"/>
    </source>
</evidence>
<keyword evidence="7 9" id="KW-0539">Nucleus</keyword>
<keyword evidence="13" id="KW-1185">Reference proteome</keyword>